<protein>
    <submittedName>
        <fullName evidence="1">Uncharacterized protein</fullName>
    </submittedName>
</protein>
<evidence type="ECO:0000313" key="2">
    <source>
        <dbReference type="Proteomes" id="UP001234297"/>
    </source>
</evidence>
<sequence>MGAASGEKNDGAGQTVMQGGDKGESIPGGCCVQGDEDGGLRQRKERGSALMRGDGDGSVQDDGSGTSVCFVREMGSAWMKDWREEWFVIAGSFGN</sequence>
<accession>A0ACC2MTK5</accession>
<proteinExistence type="predicted"/>
<name>A0ACC2MTK5_PERAE</name>
<gene>
    <name evidence="1" type="ORF">MRB53_002032</name>
</gene>
<keyword evidence="2" id="KW-1185">Reference proteome</keyword>
<dbReference type="Proteomes" id="UP001234297">
    <property type="component" value="Chromosome 1"/>
</dbReference>
<evidence type="ECO:0000313" key="1">
    <source>
        <dbReference type="EMBL" id="KAJ8649009.1"/>
    </source>
</evidence>
<reference evidence="1 2" key="1">
    <citation type="journal article" date="2022" name="Hortic Res">
        <title>A haplotype resolved chromosomal level avocado genome allows analysis of novel avocado genes.</title>
        <authorList>
            <person name="Nath O."/>
            <person name="Fletcher S.J."/>
            <person name="Hayward A."/>
            <person name="Shaw L.M."/>
            <person name="Masouleh A.K."/>
            <person name="Furtado A."/>
            <person name="Henry R.J."/>
            <person name="Mitter N."/>
        </authorList>
    </citation>
    <scope>NUCLEOTIDE SEQUENCE [LARGE SCALE GENOMIC DNA]</scope>
    <source>
        <strain evidence="2">cv. Hass</strain>
    </source>
</reference>
<comment type="caution">
    <text evidence="1">The sequence shown here is derived from an EMBL/GenBank/DDBJ whole genome shotgun (WGS) entry which is preliminary data.</text>
</comment>
<organism evidence="1 2">
    <name type="scientific">Persea americana</name>
    <name type="common">Avocado</name>
    <dbReference type="NCBI Taxonomy" id="3435"/>
    <lineage>
        <taxon>Eukaryota</taxon>
        <taxon>Viridiplantae</taxon>
        <taxon>Streptophyta</taxon>
        <taxon>Embryophyta</taxon>
        <taxon>Tracheophyta</taxon>
        <taxon>Spermatophyta</taxon>
        <taxon>Magnoliopsida</taxon>
        <taxon>Magnoliidae</taxon>
        <taxon>Laurales</taxon>
        <taxon>Lauraceae</taxon>
        <taxon>Persea</taxon>
    </lineage>
</organism>
<dbReference type="EMBL" id="CM056809">
    <property type="protein sequence ID" value="KAJ8649009.1"/>
    <property type="molecule type" value="Genomic_DNA"/>
</dbReference>